<organism evidence="6 7">
    <name type="scientific">Methylobacterium gossipiicola</name>
    <dbReference type="NCBI Taxonomy" id="582675"/>
    <lineage>
        <taxon>Bacteria</taxon>
        <taxon>Pseudomonadati</taxon>
        <taxon>Pseudomonadota</taxon>
        <taxon>Alphaproteobacteria</taxon>
        <taxon>Hyphomicrobiales</taxon>
        <taxon>Methylobacteriaceae</taxon>
        <taxon>Methylobacterium</taxon>
    </lineage>
</organism>
<evidence type="ECO:0000313" key="7">
    <source>
        <dbReference type="Proteomes" id="UP000199229"/>
    </source>
</evidence>
<keyword evidence="2" id="KW-0413">Isomerase</keyword>
<evidence type="ECO:0000256" key="3">
    <source>
        <dbReference type="PIRSR" id="PIRSR613078-1"/>
    </source>
</evidence>
<dbReference type="Pfam" id="PF00300">
    <property type="entry name" value="His_Phos_1"/>
    <property type="match status" value="1"/>
</dbReference>
<evidence type="ECO:0000256" key="5">
    <source>
        <dbReference type="SAM" id="MobiDB-lite"/>
    </source>
</evidence>
<dbReference type="Gene3D" id="3.40.50.1240">
    <property type="entry name" value="Phosphoglycerate mutase-like"/>
    <property type="match status" value="1"/>
</dbReference>
<dbReference type="EMBL" id="FOPM01000010">
    <property type="protein sequence ID" value="SFG76993.1"/>
    <property type="molecule type" value="Genomic_DNA"/>
</dbReference>
<dbReference type="PANTHER" id="PTHR48100">
    <property type="entry name" value="BROAD-SPECIFICITY PHOSPHATASE YOR283W-RELATED"/>
    <property type="match status" value="1"/>
</dbReference>
<sequence length="286" mass="31203">MTVCGALRPVVSLAHPEIPVPHRHPLRLWIVRHGESAGNVAREAAQTAGAARIDIPERDVDVPLSALGHRQAEALGHWFAAMPEDERPNLLLASPYRRAVETAQAIRAAGGLAPDAQPLRLDERLREKEFGILDRLTRAGIEEFHPEQAVLRSDLGKFYHRPPGGESWCDVILRLRSALDTISLHHDGQRVLVVAHQVVVLCLRYLLEDMDEAQILGIDAEGDVANCGVTEYAFSADAAPASGLALVRYNFVAPLEAQGTTVTSEPDPNDAAQPLSHDPGRERDIP</sequence>
<feature type="binding site" evidence="4">
    <location>
        <position position="98"/>
    </location>
    <ligand>
        <name>substrate</name>
    </ligand>
</feature>
<evidence type="ECO:0000256" key="1">
    <source>
        <dbReference type="ARBA" id="ARBA00023152"/>
    </source>
</evidence>
<dbReference type="PROSITE" id="PS00175">
    <property type="entry name" value="PG_MUTASE"/>
    <property type="match status" value="1"/>
</dbReference>
<dbReference type="GO" id="GO:0005737">
    <property type="term" value="C:cytoplasm"/>
    <property type="evidence" value="ECO:0007669"/>
    <property type="project" value="TreeGrafter"/>
</dbReference>
<proteinExistence type="predicted"/>
<protein>
    <submittedName>
        <fullName evidence="6">Broad specificity phosphatase PhoE</fullName>
    </submittedName>
</protein>
<accession>A0A1I2UIX1</accession>
<evidence type="ECO:0000256" key="2">
    <source>
        <dbReference type="ARBA" id="ARBA00023235"/>
    </source>
</evidence>
<dbReference type="InterPro" id="IPR001345">
    <property type="entry name" value="PG/BPGM_mutase_AS"/>
</dbReference>
<name>A0A1I2UIX1_9HYPH</name>
<gene>
    <name evidence="6" type="ORF">SAMN05192565_110127</name>
</gene>
<reference evidence="7" key="1">
    <citation type="submission" date="2016-10" db="EMBL/GenBank/DDBJ databases">
        <authorList>
            <person name="Varghese N."/>
            <person name="Submissions S."/>
        </authorList>
    </citation>
    <scope>NUCLEOTIDE SEQUENCE [LARGE SCALE GENOMIC DNA]</scope>
    <source>
        <strain evidence="7">Gh-105</strain>
    </source>
</reference>
<dbReference type="SMART" id="SM00855">
    <property type="entry name" value="PGAM"/>
    <property type="match status" value="1"/>
</dbReference>
<dbReference type="SUPFAM" id="SSF53254">
    <property type="entry name" value="Phosphoglycerate mutase-like"/>
    <property type="match status" value="1"/>
</dbReference>
<feature type="binding site" evidence="4">
    <location>
        <begin position="32"/>
        <end position="39"/>
    </location>
    <ligand>
        <name>substrate</name>
    </ligand>
</feature>
<feature type="region of interest" description="Disordered" evidence="5">
    <location>
        <begin position="259"/>
        <end position="286"/>
    </location>
</feature>
<feature type="active site" description="Proton donor/acceptor" evidence="3">
    <location>
        <position position="127"/>
    </location>
</feature>
<dbReference type="CDD" id="cd07067">
    <property type="entry name" value="HP_PGM_like"/>
    <property type="match status" value="1"/>
</dbReference>
<keyword evidence="7" id="KW-1185">Reference proteome</keyword>
<dbReference type="STRING" id="582675.SAMN05192565_110127"/>
<dbReference type="Proteomes" id="UP000199229">
    <property type="component" value="Unassembled WGS sequence"/>
</dbReference>
<evidence type="ECO:0000313" key="6">
    <source>
        <dbReference type="EMBL" id="SFG76993.1"/>
    </source>
</evidence>
<feature type="active site" description="Tele-phosphohistidine intermediate" evidence="3">
    <location>
        <position position="33"/>
    </location>
</feature>
<dbReference type="AlphaFoldDB" id="A0A1I2UIX1"/>
<dbReference type="InterPro" id="IPR029033">
    <property type="entry name" value="His_PPase_superfam"/>
</dbReference>
<dbReference type="InterPro" id="IPR013078">
    <property type="entry name" value="His_Pase_superF_clade-1"/>
</dbReference>
<evidence type="ECO:0000256" key="4">
    <source>
        <dbReference type="PIRSR" id="PIRSR613078-2"/>
    </source>
</evidence>
<dbReference type="InterPro" id="IPR050275">
    <property type="entry name" value="PGM_Phosphatase"/>
</dbReference>
<dbReference type="PANTHER" id="PTHR48100:SF1">
    <property type="entry name" value="HISTIDINE PHOSPHATASE FAMILY PROTEIN-RELATED"/>
    <property type="match status" value="1"/>
</dbReference>
<keyword evidence="1" id="KW-0324">Glycolysis</keyword>
<dbReference type="GO" id="GO:0016791">
    <property type="term" value="F:phosphatase activity"/>
    <property type="evidence" value="ECO:0007669"/>
    <property type="project" value="TreeGrafter"/>
</dbReference>